<feature type="compositionally biased region" description="Low complexity" evidence="2">
    <location>
        <begin position="75"/>
        <end position="93"/>
    </location>
</feature>
<dbReference type="SMART" id="SM00671">
    <property type="entry name" value="SEL1"/>
    <property type="match status" value="4"/>
</dbReference>
<comment type="caution">
    <text evidence="3">The sequence shown here is derived from an EMBL/GenBank/DDBJ whole genome shotgun (WGS) entry which is preliminary data.</text>
</comment>
<keyword evidence="4" id="KW-1185">Reference proteome</keyword>
<dbReference type="Proteomes" id="UP001648503">
    <property type="component" value="Unassembled WGS sequence"/>
</dbReference>
<dbReference type="PANTHER" id="PTHR11102">
    <property type="entry name" value="SEL-1-LIKE PROTEIN"/>
    <property type="match status" value="1"/>
</dbReference>
<evidence type="ECO:0000256" key="2">
    <source>
        <dbReference type="SAM" id="MobiDB-lite"/>
    </source>
</evidence>
<dbReference type="Gene3D" id="1.25.40.10">
    <property type="entry name" value="Tetratricopeptide repeat domain"/>
    <property type="match status" value="2"/>
</dbReference>
<name>A0ABQ8FK30_9FUNG</name>
<dbReference type="EMBL" id="JAFCIX010000065">
    <property type="protein sequence ID" value="KAH6599429.1"/>
    <property type="molecule type" value="Genomic_DNA"/>
</dbReference>
<dbReference type="InterPro" id="IPR006597">
    <property type="entry name" value="Sel1-like"/>
</dbReference>
<comment type="similarity">
    <text evidence="1">Belongs to the sel-1 family.</text>
</comment>
<dbReference type="PANTHER" id="PTHR11102:SF160">
    <property type="entry name" value="ERAD-ASSOCIATED E3 UBIQUITIN-PROTEIN LIGASE COMPONENT HRD3"/>
    <property type="match status" value="1"/>
</dbReference>
<feature type="region of interest" description="Disordered" evidence="2">
    <location>
        <begin position="62"/>
        <end position="114"/>
    </location>
</feature>
<dbReference type="SUPFAM" id="SSF81901">
    <property type="entry name" value="HCP-like"/>
    <property type="match status" value="1"/>
</dbReference>
<accession>A0ABQ8FK30</accession>
<dbReference type="InterPro" id="IPR011990">
    <property type="entry name" value="TPR-like_helical_dom_sf"/>
</dbReference>
<evidence type="ECO:0000256" key="1">
    <source>
        <dbReference type="ARBA" id="ARBA00038101"/>
    </source>
</evidence>
<evidence type="ECO:0000313" key="4">
    <source>
        <dbReference type="Proteomes" id="UP001648503"/>
    </source>
</evidence>
<dbReference type="InterPro" id="IPR050767">
    <property type="entry name" value="Sel1_AlgK"/>
</dbReference>
<sequence length="522" mass="56006">MSAGSTARLLPAHIPSMHSFKPSVASTHPRASITTAAATATAAKTAALITPVITAGTHPGSRYSVSASQKHRLLSASSTRSNSTARNTNGSNSKNAVSDAIPTPSPSHSHLGMGGIFSSVDTSLSSSDQTIQSLPEIHQRTMVMPDPIGKNTAKLRVSAIIPNEIFLSKMFKSGSFTIQPKEVSKLTQFLIDNYSSCTPTELSNKIKEQFPKAVESDILFLIKVLWKHSDAGGPIALALAQSGIHCGNMEAEFQYSKMLMKGMPGVPPNRELAMVHVRSLADRSHGGAIYILALQAIQAQRKSEAGRLMALSAENGFALAQFQMGSWLAVDGSVMIKDPLRAVGYLTSAHKQGVVEATYMLSVMYSRGVGAPNKKPDYKKAHDLLLEAAEKGLSVAQHDLGSVYYEGQVDVPRNVSLGLEYWSMASEGGFALSQINIAKVRMTGIHVTGPGGGTIEKDWSIAREMLERAVVDCKKLNAELLGDIELLIKDLDELEKLHPEEAAKYRAQAKKRKTGTGSCNIL</sequence>
<reference evidence="3 4" key="1">
    <citation type="submission" date="2021-02" db="EMBL/GenBank/DDBJ databases">
        <title>Variation within the Batrachochytrium salamandrivorans European outbreak.</title>
        <authorList>
            <person name="Kelly M."/>
            <person name="Pasmans F."/>
            <person name="Shea T.P."/>
            <person name="Munoz J.F."/>
            <person name="Carranza S."/>
            <person name="Cuomo C.A."/>
            <person name="Martel A."/>
        </authorList>
    </citation>
    <scope>NUCLEOTIDE SEQUENCE [LARGE SCALE GENOMIC DNA]</scope>
    <source>
        <strain evidence="3 4">AMFP18/2</strain>
    </source>
</reference>
<proteinExistence type="inferred from homology"/>
<dbReference type="Pfam" id="PF08238">
    <property type="entry name" value="Sel1"/>
    <property type="match status" value="4"/>
</dbReference>
<organism evidence="3 4">
    <name type="scientific">Batrachochytrium salamandrivorans</name>
    <dbReference type="NCBI Taxonomy" id="1357716"/>
    <lineage>
        <taxon>Eukaryota</taxon>
        <taxon>Fungi</taxon>
        <taxon>Fungi incertae sedis</taxon>
        <taxon>Chytridiomycota</taxon>
        <taxon>Chytridiomycota incertae sedis</taxon>
        <taxon>Chytridiomycetes</taxon>
        <taxon>Rhizophydiales</taxon>
        <taxon>Rhizophydiales incertae sedis</taxon>
        <taxon>Batrachochytrium</taxon>
    </lineage>
</organism>
<protein>
    <submittedName>
        <fullName evidence="3">Uncharacterized protein</fullName>
    </submittedName>
</protein>
<evidence type="ECO:0000313" key="3">
    <source>
        <dbReference type="EMBL" id="KAH6599429.1"/>
    </source>
</evidence>
<gene>
    <name evidence="3" type="ORF">BASA50_003025</name>
</gene>